<protein>
    <submittedName>
        <fullName evidence="1">Uncharacterized protein</fullName>
    </submittedName>
</protein>
<keyword evidence="2" id="KW-1185">Reference proteome</keyword>
<sequence length="70" mass="7942">MVVVGMADKKTNEQLQLRPKLMLEEAVLVVKHAELQSQQSLVLHREQQHVREVSRVQIGRCLSPQGASQQ</sequence>
<accession>A0ABQ9GS64</accession>
<reference evidence="1 2" key="1">
    <citation type="submission" date="2023-02" db="EMBL/GenBank/DDBJ databases">
        <title>LHISI_Scaffold_Assembly.</title>
        <authorList>
            <person name="Stuart O.P."/>
            <person name="Cleave R."/>
            <person name="Magrath M.J.L."/>
            <person name="Mikheyev A.S."/>
        </authorList>
    </citation>
    <scope>NUCLEOTIDE SEQUENCE [LARGE SCALE GENOMIC DNA]</scope>
    <source>
        <strain evidence="1">Daus_M_001</strain>
        <tissue evidence="1">Leg muscle</tissue>
    </source>
</reference>
<proteinExistence type="predicted"/>
<evidence type="ECO:0000313" key="2">
    <source>
        <dbReference type="Proteomes" id="UP001159363"/>
    </source>
</evidence>
<dbReference type="EMBL" id="JARBHB010000009">
    <property type="protein sequence ID" value="KAJ8874851.1"/>
    <property type="molecule type" value="Genomic_DNA"/>
</dbReference>
<gene>
    <name evidence="1" type="ORF">PR048_022740</name>
</gene>
<name>A0ABQ9GS64_9NEOP</name>
<evidence type="ECO:0000313" key="1">
    <source>
        <dbReference type="EMBL" id="KAJ8874851.1"/>
    </source>
</evidence>
<organism evidence="1 2">
    <name type="scientific">Dryococelus australis</name>
    <dbReference type="NCBI Taxonomy" id="614101"/>
    <lineage>
        <taxon>Eukaryota</taxon>
        <taxon>Metazoa</taxon>
        <taxon>Ecdysozoa</taxon>
        <taxon>Arthropoda</taxon>
        <taxon>Hexapoda</taxon>
        <taxon>Insecta</taxon>
        <taxon>Pterygota</taxon>
        <taxon>Neoptera</taxon>
        <taxon>Polyneoptera</taxon>
        <taxon>Phasmatodea</taxon>
        <taxon>Verophasmatodea</taxon>
        <taxon>Anareolatae</taxon>
        <taxon>Phasmatidae</taxon>
        <taxon>Eurycanthinae</taxon>
        <taxon>Dryococelus</taxon>
    </lineage>
</organism>
<comment type="caution">
    <text evidence="1">The sequence shown here is derived from an EMBL/GenBank/DDBJ whole genome shotgun (WGS) entry which is preliminary data.</text>
</comment>
<dbReference type="Proteomes" id="UP001159363">
    <property type="component" value="Chromosome 8"/>
</dbReference>